<evidence type="ECO:0000256" key="1">
    <source>
        <dbReference type="ARBA" id="ARBA00004651"/>
    </source>
</evidence>
<sequence length="107" mass="11151">MNWLLLIAAGLVEVAWAQSIKPTENFTKPLPTLLCLVLCAAAVYLLSRAMNTVPVGTAYLVFTGIGAAGAIVLGIFLYRDPVSPGRILALALIVGGVALARVSETAQ</sequence>
<dbReference type="SUPFAM" id="SSF103481">
    <property type="entry name" value="Multidrug resistance efflux transporter EmrE"/>
    <property type="match status" value="1"/>
</dbReference>
<keyword evidence="6 8" id="KW-0472">Membrane</keyword>
<dbReference type="PANTHER" id="PTHR30561">
    <property type="entry name" value="SMR FAMILY PROTON-DEPENDENT DRUG EFFLUX TRANSPORTER SUGE"/>
    <property type="match status" value="1"/>
</dbReference>
<dbReference type="GO" id="GO:0022857">
    <property type="term" value="F:transmembrane transporter activity"/>
    <property type="evidence" value="ECO:0007669"/>
    <property type="project" value="InterPro"/>
</dbReference>
<keyword evidence="10" id="KW-1185">Reference proteome</keyword>
<dbReference type="PANTHER" id="PTHR30561:SF0">
    <property type="entry name" value="GUANIDINIUM EXPORTER"/>
    <property type="match status" value="1"/>
</dbReference>
<accession>A0A1H2V276</accession>
<reference evidence="10" key="1">
    <citation type="submission" date="2016-10" db="EMBL/GenBank/DDBJ databases">
        <authorList>
            <person name="Varghese N."/>
            <person name="Submissions S."/>
        </authorList>
    </citation>
    <scope>NUCLEOTIDE SEQUENCE [LARGE SCALE GENOMIC DNA]</scope>
    <source>
        <strain evidence="10">CGMCC 4.3530</strain>
    </source>
</reference>
<dbReference type="FunFam" id="1.10.3730.20:FF:000001">
    <property type="entry name" value="Quaternary ammonium compound resistance transporter SugE"/>
    <property type="match status" value="1"/>
</dbReference>
<organism evidence="9 10">
    <name type="scientific">Saccharopolyspora shandongensis</name>
    <dbReference type="NCBI Taxonomy" id="418495"/>
    <lineage>
        <taxon>Bacteria</taxon>
        <taxon>Bacillati</taxon>
        <taxon>Actinomycetota</taxon>
        <taxon>Actinomycetes</taxon>
        <taxon>Pseudonocardiales</taxon>
        <taxon>Pseudonocardiaceae</taxon>
        <taxon>Saccharopolyspora</taxon>
    </lineage>
</organism>
<evidence type="ECO:0000256" key="3">
    <source>
        <dbReference type="ARBA" id="ARBA00022475"/>
    </source>
</evidence>
<keyword evidence="3" id="KW-1003">Cell membrane</keyword>
<dbReference type="RefSeq" id="WP_093262144.1">
    <property type="nucleotide sequence ID" value="NZ_FNOK01000004.1"/>
</dbReference>
<dbReference type="InterPro" id="IPR000390">
    <property type="entry name" value="Small_drug/metabolite_transptr"/>
</dbReference>
<dbReference type="EMBL" id="FNOK01000004">
    <property type="protein sequence ID" value="SDW62401.1"/>
    <property type="molecule type" value="Genomic_DNA"/>
</dbReference>
<dbReference type="STRING" id="418495.SAMN05216215_1004171"/>
<feature type="transmembrane region" description="Helical" evidence="8">
    <location>
        <begin position="84"/>
        <end position="102"/>
    </location>
</feature>
<keyword evidence="2" id="KW-0813">Transport</keyword>
<evidence type="ECO:0000256" key="6">
    <source>
        <dbReference type="ARBA" id="ARBA00023136"/>
    </source>
</evidence>
<dbReference type="GO" id="GO:0005886">
    <property type="term" value="C:plasma membrane"/>
    <property type="evidence" value="ECO:0007669"/>
    <property type="project" value="UniProtKB-SubCell"/>
</dbReference>
<evidence type="ECO:0000256" key="8">
    <source>
        <dbReference type="SAM" id="Phobius"/>
    </source>
</evidence>
<dbReference type="AlphaFoldDB" id="A0A1H2V276"/>
<evidence type="ECO:0000256" key="4">
    <source>
        <dbReference type="ARBA" id="ARBA00022692"/>
    </source>
</evidence>
<dbReference type="InterPro" id="IPR045324">
    <property type="entry name" value="Small_multidrug_res"/>
</dbReference>
<dbReference type="Gene3D" id="1.10.3730.20">
    <property type="match status" value="1"/>
</dbReference>
<proteinExistence type="inferred from homology"/>
<dbReference type="Proteomes" id="UP000199529">
    <property type="component" value="Unassembled WGS sequence"/>
</dbReference>
<keyword evidence="5 8" id="KW-1133">Transmembrane helix</keyword>
<evidence type="ECO:0000313" key="10">
    <source>
        <dbReference type="Proteomes" id="UP000199529"/>
    </source>
</evidence>
<keyword evidence="4 7" id="KW-0812">Transmembrane</keyword>
<feature type="transmembrane region" description="Helical" evidence="8">
    <location>
        <begin position="58"/>
        <end position="78"/>
    </location>
</feature>
<dbReference type="Pfam" id="PF00893">
    <property type="entry name" value="Multi_Drug_Res"/>
    <property type="match status" value="1"/>
</dbReference>
<evidence type="ECO:0000256" key="7">
    <source>
        <dbReference type="RuleBase" id="RU003942"/>
    </source>
</evidence>
<dbReference type="InterPro" id="IPR037185">
    <property type="entry name" value="EmrE-like"/>
</dbReference>
<gene>
    <name evidence="9" type="ORF">SAMN05216215_1004171</name>
</gene>
<evidence type="ECO:0000256" key="2">
    <source>
        <dbReference type="ARBA" id="ARBA00022448"/>
    </source>
</evidence>
<evidence type="ECO:0000256" key="5">
    <source>
        <dbReference type="ARBA" id="ARBA00022989"/>
    </source>
</evidence>
<feature type="transmembrane region" description="Helical" evidence="8">
    <location>
        <begin position="27"/>
        <end position="46"/>
    </location>
</feature>
<comment type="subcellular location">
    <subcellularLocation>
        <location evidence="1 7">Cell membrane</location>
        <topology evidence="1 7">Multi-pass membrane protein</topology>
    </subcellularLocation>
</comment>
<comment type="similarity">
    <text evidence="7">Belongs to the drug/metabolite transporter (DMT) superfamily. Small multidrug resistance (SMR) (TC 2.A.7.1) family.</text>
</comment>
<protein>
    <submittedName>
        <fullName evidence="9">Quaternary ammonium compound-resistance protein SugE</fullName>
    </submittedName>
</protein>
<name>A0A1H2V276_9PSEU</name>
<evidence type="ECO:0000313" key="9">
    <source>
        <dbReference type="EMBL" id="SDW62401.1"/>
    </source>
</evidence>
<dbReference type="OrthoDB" id="21828at2"/>